<accession>A0ABS5SNL9</accession>
<dbReference type="Proteomes" id="UP001519538">
    <property type="component" value="Unassembled WGS sequence"/>
</dbReference>
<dbReference type="EMBL" id="JABLUU010000011">
    <property type="protein sequence ID" value="MBT0675769.1"/>
    <property type="molecule type" value="Genomic_DNA"/>
</dbReference>
<organism evidence="2 3">
    <name type="scientific">Komagataeibacter oboediens</name>
    <dbReference type="NCBI Taxonomy" id="65958"/>
    <lineage>
        <taxon>Bacteria</taxon>
        <taxon>Pseudomonadati</taxon>
        <taxon>Pseudomonadota</taxon>
        <taxon>Alphaproteobacteria</taxon>
        <taxon>Acetobacterales</taxon>
        <taxon>Acetobacteraceae</taxon>
        <taxon>Komagataeibacter</taxon>
    </lineage>
</organism>
<name>A0ABS5SNL9_9PROT</name>
<keyword evidence="3" id="KW-1185">Reference proteome</keyword>
<protein>
    <recommendedName>
        <fullName evidence="4">Autotransporter outer membrane beta-barrel domain-containing protein</fullName>
    </recommendedName>
</protein>
<evidence type="ECO:0000313" key="3">
    <source>
        <dbReference type="Proteomes" id="UP001519538"/>
    </source>
</evidence>
<gene>
    <name evidence="2" type="ORF">HNO79_10300</name>
</gene>
<sequence length="344" mass="35425">MAKSVPWYKAEPAQAGGQGRSQADIDSHPCSGLSGRGVGPVRHKWKFHSLYKWNTDNYRGGCHKRTIRYGRGATIATTSNAATNPSTTDNDAIVVRTNSSIEVAGTVETQSNNIVGKGGTIPGLNSTDTIEGENGTTITVDFGGQVFSAGTQKTAEAINLTGEGNTIINNINIEAQNVDAMYFDDEKTSVGTATTTATIINNGTIAGYLADNTAANPNGNANTVAIGEGGGETFNITNESGATIEGEIVFNKGVTNLTVDPGSTITGSVHADGVASTNTVILGGDSLSTGIMSSSLQGVVDGFSTLDKTGTSTWEADKSINSELLNSKGGAEVVAIDVKEEPLP</sequence>
<reference evidence="2 3" key="1">
    <citation type="journal article" date="2021" name="Astrobiology">
        <title>Bacterial Cellulose Retains Robustness but Its Synthesis Declines After Exposure to a Mars-Like Environment Simulated Outside the International Space Station.</title>
        <authorList>
            <person name="Orlovska I."/>
            <person name="Podolich O."/>
            <person name="Kukharenko O."/>
            <person name="Zaets I."/>
            <person name="Reva O."/>
            <person name="Khirunenko L."/>
            <person name="Zmejkoski D."/>
            <person name="Rogalsky S."/>
            <person name="Barh D."/>
            <person name="Tiwari S."/>
            <person name="Kumavath R."/>
            <person name="Goes-Neto A."/>
            <person name="Azevedo V."/>
            <person name="Brenig B."/>
            <person name="Ghosh P."/>
            <person name="de Vera J.P."/>
            <person name="Kozyrovska N."/>
        </authorList>
    </citation>
    <scope>NUCLEOTIDE SEQUENCE [LARGE SCALE GENOMIC DNA]</scope>
    <source>
        <strain evidence="2 3">IMBG 311</strain>
    </source>
</reference>
<dbReference type="RefSeq" id="WP_214164565.1">
    <property type="nucleotide sequence ID" value="NZ_JABLUU010000011.1"/>
</dbReference>
<proteinExistence type="predicted"/>
<feature type="region of interest" description="Disordered" evidence="1">
    <location>
        <begin position="1"/>
        <end position="38"/>
    </location>
</feature>
<evidence type="ECO:0008006" key="4">
    <source>
        <dbReference type="Google" id="ProtNLM"/>
    </source>
</evidence>
<evidence type="ECO:0000313" key="2">
    <source>
        <dbReference type="EMBL" id="MBT0675769.1"/>
    </source>
</evidence>
<dbReference type="GeneID" id="79188129"/>
<comment type="caution">
    <text evidence="2">The sequence shown here is derived from an EMBL/GenBank/DDBJ whole genome shotgun (WGS) entry which is preliminary data.</text>
</comment>
<evidence type="ECO:0000256" key="1">
    <source>
        <dbReference type="SAM" id="MobiDB-lite"/>
    </source>
</evidence>